<dbReference type="Pfam" id="PF12833">
    <property type="entry name" value="HTH_18"/>
    <property type="match status" value="1"/>
</dbReference>
<dbReference type="PROSITE" id="PS00041">
    <property type="entry name" value="HTH_ARAC_FAMILY_1"/>
    <property type="match status" value="1"/>
</dbReference>
<keyword evidence="5" id="KW-0805">Transcription regulation</keyword>
<keyword evidence="3 8" id="KW-0597">Phosphoprotein</keyword>
<evidence type="ECO:0000256" key="2">
    <source>
        <dbReference type="ARBA" id="ARBA00022490"/>
    </source>
</evidence>
<protein>
    <submittedName>
        <fullName evidence="11">Response regulator</fullName>
    </submittedName>
</protein>
<dbReference type="RefSeq" id="WP_377721176.1">
    <property type="nucleotide sequence ID" value="NZ_JBHSAM010000034.1"/>
</dbReference>
<dbReference type="InterPro" id="IPR051552">
    <property type="entry name" value="HptR"/>
</dbReference>
<comment type="subcellular location">
    <subcellularLocation>
        <location evidence="1">Cytoplasm</location>
    </subcellularLocation>
</comment>
<dbReference type="Pfam" id="PF00072">
    <property type="entry name" value="Response_reg"/>
    <property type="match status" value="1"/>
</dbReference>
<accession>A0ABV8K9A6</accession>
<dbReference type="PROSITE" id="PS01124">
    <property type="entry name" value="HTH_ARAC_FAMILY_2"/>
    <property type="match status" value="1"/>
</dbReference>
<dbReference type="CDD" id="cd17536">
    <property type="entry name" value="REC_YesN-like"/>
    <property type="match status" value="1"/>
</dbReference>
<organism evidence="11 12">
    <name type="scientific">Paenibacillus xanthanilyticus</name>
    <dbReference type="NCBI Taxonomy" id="1783531"/>
    <lineage>
        <taxon>Bacteria</taxon>
        <taxon>Bacillati</taxon>
        <taxon>Bacillota</taxon>
        <taxon>Bacilli</taxon>
        <taxon>Bacillales</taxon>
        <taxon>Paenibacillaceae</taxon>
        <taxon>Paenibacillus</taxon>
    </lineage>
</organism>
<dbReference type="SMART" id="SM00342">
    <property type="entry name" value="HTH_ARAC"/>
    <property type="match status" value="1"/>
</dbReference>
<dbReference type="InterPro" id="IPR001789">
    <property type="entry name" value="Sig_transdc_resp-reg_receiver"/>
</dbReference>
<name>A0ABV8K9A6_9BACL</name>
<comment type="caution">
    <text evidence="11">The sequence shown here is derived from an EMBL/GenBank/DDBJ whole genome shotgun (WGS) entry which is preliminary data.</text>
</comment>
<keyword evidence="6" id="KW-0238">DNA-binding</keyword>
<keyword evidence="7" id="KW-0804">Transcription</keyword>
<dbReference type="SUPFAM" id="SSF52172">
    <property type="entry name" value="CheY-like"/>
    <property type="match status" value="1"/>
</dbReference>
<evidence type="ECO:0000313" key="12">
    <source>
        <dbReference type="Proteomes" id="UP001595715"/>
    </source>
</evidence>
<evidence type="ECO:0000313" key="11">
    <source>
        <dbReference type="EMBL" id="MFC4102554.1"/>
    </source>
</evidence>
<proteinExistence type="predicted"/>
<evidence type="ECO:0000256" key="7">
    <source>
        <dbReference type="ARBA" id="ARBA00023163"/>
    </source>
</evidence>
<dbReference type="InterPro" id="IPR020449">
    <property type="entry name" value="Tscrpt_reg_AraC-type_HTH"/>
</dbReference>
<evidence type="ECO:0000256" key="1">
    <source>
        <dbReference type="ARBA" id="ARBA00004496"/>
    </source>
</evidence>
<dbReference type="PROSITE" id="PS50110">
    <property type="entry name" value="RESPONSE_REGULATORY"/>
    <property type="match status" value="1"/>
</dbReference>
<dbReference type="PANTHER" id="PTHR42713">
    <property type="entry name" value="HISTIDINE KINASE-RELATED"/>
    <property type="match status" value="1"/>
</dbReference>
<gene>
    <name evidence="11" type="ORF">ACFOZ8_23315</name>
</gene>
<dbReference type="InterPro" id="IPR009057">
    <property type="entry name" value="Homeodomain-like_sf"/>
</dbReference>
<evidence type="ECO:0000256" key="4">
    <source>
        <dbReference type="ARBA" id="ARBA00023012"/>
    </source>
</evidence>
<dbReference type="Proteomes" id="UP001595715">
    <property type="component" value="Unassembled WGS sequence"/>
</dbReference>
<sequence>MLKALIFDDEYIVLEGLQRMIDWTQFGIEIAGTASDGLSALELFRQTQPDLILTDIRMPGMDGLQLIEQVLKEAPSTYCIVFSGFNEFEYVKRAIELGVSDYLEKPITIDAIENAIRKMAERLQKIRDMQSLGQKWVKNRQDLLEKAAMDLLLMGGEAALPKWEGTFGEEAAKNKGVTILVSWDKGVYSLPLHAAIQQVHIQIEELFVLVVYYKETPTSDLWAFIESELDSAARTIGAGMTRQLTDAKLSFVEAKRALKVGEYLGQKGIVRYEELGDLATAATGMSEYEEGILLSIRSGSQASLLEQVERTIAWLQCCKLEPEVAEREVLRVFYLIVEGFRQAGSDKLLAEMENAHLLPHVEVREAAAKGRLFDWFRDSAKQLSNWAIERMEPSRHAAVEQALLYIEKNGGRDLSLQEVADHVGMNATYLSVLFKDVVGQSYIKYLTRLRMEKAKTLLARGMKVNEVSEKTGYVNYRHFSDVFKKYTGVSPGQYKEQSPDPKN</sequence>
<dbReference type="InterPro" id="IPR018062">
    <property type="entry name" value="HTH_AraC-typ_CS"/>
</dbReference>
<keyword evidence="2" id="KW-0963">Cytoplasm</keyword>
<evidence type="ECO:0000256" key="5">
    <source>
        <dbReference type="ARBA" id="ARBA00023015"/>
    </source>
</evidence>
<evidence type="ECO:0000256" key="6">
    <source>
        <dbReference type="ARBA" id="ARBA00023125"/>
    </source>
</evidence>
<dbReference type="SMART" id="SM00448">
    <property type="entry name" value="REC"/>
    <property type="match status" value="1"/>
</dbReference>
<dbReference type="EMBL" id="JBHSAM010000034">
    <property type="protein sequence ID" value="MFC4102554.1"/>
    <property type="molecule type" value="Genomic_DNA"/>
</dbReference>
<feature type="domain" description="Response regulatory" evidence="10">
    <location>
        <begin position="3"/>
        <end position="120"/>
    </location>
</feature>
<dbReference type="PRINTS" id="PR00032">
    <property type="entry name" value="HTHARAC"/>
</dbReference>
<dbReference type="InterPro" id="IPR011006">
    <property type="entry name" value="CheY-like_superfamily"/>
</dbReference>
<evidence type="ECO:0000256" key="8">
    <source>
        <dbReference type="PROSITE-ProRule" id="PRU00169"/>
    </source>
</evidence>
<dbReference type="InterPro" id="IPR018060">
    <property type="entry name" value="HTH_AraC"/>
</dbReference>
<keyword evidence="4" id="KW-0902">Two-component regulatory system</keyword>
<dbReference type="PANTHER" id="PTHR42713:SF3">
    <property type="entry name" value="TRANSCRIPTIONAL REGULATORY PROTEIN HPTR"/>
    <property type="match status" value="1"/>
</dbReference>
<evidence type="ECO:0000259" key="10">
    <source>
        <dbReference type="PROSITE" id="PS50110"/>
    </source>
</evidence>
<dbReference type="SUPFAM" id="SSF46689">
    <property type="entry name" value="Homeodomain-like"/>
    <property type="match status" value="2"/>
</dbReference>
<dbReference type="Gene3D" id="3.40.50.2300">
    <property type="match status" value="1"/>
</dbReference>
<evidence type="ECO:0000256" key="3">
    <source>
        <dbReference type="ARBA" id="ARBA00022553"/>
    </source>
</evidence>
<dbReference type="Gene3D" id="1.10.10.60">
    <property type="entry name" value="Homeodomain-like"/>
    <property type="match status" value="2"/>
</dbReference>
<evidence type="ECO:0000259" key="9">
    <source>
        <dbReference type="PROSITE" id="PS01124"/>
    </source>
</evidence>
<feature type="modified residue" description="4-aspartylphosphate" evidence="8">
    <location>
        <position position="55"/>
    </location>
</feature>
<keyword evidence="12" id="KW-1185">Reference proteome</keyword>
<feature type="domain" description="HTH araC/xylS-type" evidence="9">
    <location>
        <begin position="400"/>
        <end position="497"/>
    </location>
</feature>
<reference evidence="12" key="1">
    <citation type="journal article" date="2019" name="Int. J. Syst. Evol. Microbiol.">
        <title>The Global Catalogue of Microorganisms (GCM) 10K type strain sequencing project: providing services to taxonomists for standard genome sequencing and annotation.</title>
        <authorList>
            <consortium name="The Broad Institute Genomics Platform"/>
            <consortium name="The Broad Institute Genome Sequencing Center for Infectious Disease"/>
            <person name="Wu L."/>
            <person name="Ma J."/>
        </authorList>
    </citation>
    <scope>NUCLEOTIDE SEQUENCE [LARGE SCALE GENOMIC DNA]</scope>
    <source>
        <strain evidence="12">IBRC-M 10987</strain>
    </source>
</reference>